<accession>A0A0K9FBR0</accession>
<dbReference type="OrthoDB" id="2602094at2"/>
<reference evidence="3" key="1">
    <citation type="submission" date="2015-07" db="EMBL/GenBank/DDBJ databases">
        <authorList>
            <consortium name="Consortium for Microbial Forensics and Genomics (microFORGE)"/>
            <person name="Knight B.M."/>
            <person name="Roberts D.P."/>
            <person name="Lin D."/>
            <person name="Hari K."/>
            <person name="Fletcher J."/>
            <person name="Melcher U."/>
            <person name="Blagden T."/>
            <person name="Winegar R.A."/>
        </authorList>
    </citation>
    <scope>NUCLEOTIDE SEQUENCE [LARGE SCALE GENOMIC DNA]</scope>
    <source>
        <strain evidence="3">DSM 23493</strain>
    </source>
</reference>
<dbReference type="AlphaFoldDB" id="A0A0K9FBR0"/>
<feature type="domain" description="DUF1266" evidence="1">
    <location>
        <begin position="154"/>
        <end position="298"/>
    </location>
</feature>
<proteinExistence type="predicted"/>
<comment type="caution">
    <text evidence="2">The sequence shown here is derived from an EMBL/GenBank/DDBJ whole genome shotgun (WGS) entry which is preliminary data.</text>
</comment>
<dbReference type="Pfam" id="PF06889">
    <property type="entry name" value="DUF1266"/>
    <property type="match status" value="1"/>
</dbReference>
<dbReference type="GeneID" id="96598092"/>
<sequence>MVTSVVSKEIFKLERRRFFKKPIIFIAYNDGFYFQNPRGREKVNFDNIINIFIAEPYRLSEKSFVILYKSADGEEWRLDLTKSLLGRGVEKLEKLFEQEWRPLLSNKETSETIKWFNAAYAIFAVASWRDLGIFGGLVPTEETKEEQLSIISADWGIDSKKEADEVMELLFSGKTNVQYIEELKKSKEVADPFRYELCHVIKEKMGDKGVFAWDLVRLIHVAVICYIADIYTKEEALDLCLQAAEVLQSVYSSFDEMGQSYLLGYSFWSKEDLNGKTNNARERKDIHEMLLKLENGPYSLDFHLPLKKDW</sequence>
<name>A0A0K9FBR0_9BACI</name>
<dbReference type="EMBL" id="LFXJ01000005">
    <property type="protein sequence ID" value="KMY31989.1"/>
    <property type="molecule type" value="Genomic_DNA"/>
</dbReference>
<dbReference type="RefSeq" id="WP_049664948.1">
    <property type="nucleotide sequence ID" value="NZ_LFXJ01000005.1"/>
</dbReference>
<protein>
    <recommendedName>
        <fullName evidence="1">DUF1266 domain-containing protein</fullName>
    </recommendedName>
</protein>
<dbReference type="InterPro" id="IPR009677">
    <property type="entry name" value="DUF1266"/>
</dbReference>
<evidence type="ECO:0000313" key="2">
    <source>
        <dbReference type="EMBL" id="KMY31989.1"/>
    </source>
</evidence>
<evidence type="ECO:0000259" key="1">
    <source>
        <dbReference type="Pfam" id="PF06889"/>
    </source>
</evidence>
<evidence type="ECO:0000313" key="3">
    <source>
        <dbReference type="Proteomes" id="UP000037326"/>
    </source>
</evidence>
<dbReference type="Proteomes" id="UP000037326">
    <property type="component" value="Unassembled WGS sequence"/>
</dbReference>
<dbReference type="PATRIC" id="fig|582475.4.peg.976"/>
<organism evidence="2 3">
    <name type="scientific">Lysinibacillus xylanilyticus</name>
    <dbReference type="NCBI Taxonomy" id="582475"/>
    <lineage>
        <taxon>Bacteria</taxon>
        <taxon>Bacillati</taxon>
        <taxon>Bacillota</taxon>
        <taxon>Bacilli</taxon>
        <taxon>Bacillales</taxon>
        <taxon>Bacillaceae</taxon>
        <taxon>Lysinibacillus</taxon>
    </lineage>
</organism>
<gene>
    <name evidence="2" type="ORF">ACZ11_07375</name>
</gene>